<dbReference type="OrthoDB" id="654191at2759"/>
<dbReference type="SUPFAM" id="SSF57850">
    <property type="entry name" value="RING/U-box"/>
    <property type="match status" value="1"/>
</dbReference>
<name>A0A8D2AWS4_SCIVU</name>
<keyword evidence="10" id="KW-1185">Reference proteome</keyword>
<dbReference type="PANTHER" id="PTHR24103">
    <property type="entry name" value="E3 UBIQUITIN-PROTEIN LIGASE TRIM"/>
    <property type="match status" value="1"/>
</dbReference>
<dbReference type="SMART" id="SM00336">
    <property type="entry name" value="BBOX"/>
    <property type="match status" value="1"/>
</dbReference>
<dbReference type="Gene3D" id="3.30.40.10">
    <property type="entry name" value="Zinc/RING finger domain, C3HC4 (zinc finger)"/>
    <property type="match status" value="1"/>
</dbReference>
<dbReference type="GO" id="GO:0008270">
    <property type="term" value="F:zinc ion binding"/>
    <property type="evidence" value="ECO:0007669"/>
    <property type="project" value="UniProtKB-KW"/>
</dbReference>
<evidence type="ECO:0000256" key="6">
    <source>
        <dbReference type="SAM" id="Coils"/>
    </source>
</evidence>
<dbReference type="SMART" id="SM00184">
    <property type="entry name" value="RING"/>
    <property type="match status" value="1"/>
</dbReference>
<dbReference type="Proteomes" id="UP000694564">
    <property type="component" value="Chromosome 7"/>
</dbReference>
<evidence type="ECO:0000256" key="1">
    <source>
        <dbReference type="ARBA" id="ARBA00008518"/>
    </source>
</evidence>
<evidence type="ECO:0000313" key="9">
    <source>
        <dbReference type="Ensembl" id="ENSSVLP00005007655.1"/>
    </source>
</evidence>
<evidence type="ECO:0000256" key="3">
    <source>
        <dbReference type="ARBA" id="ARBA00022771"/>
    </source>
</evidence>
<organism evidence="9 10">
    <name type="scientific">Sciurus vulgaris</name>
    <name type="common">Eurasian red squirrel</name>
    <dbReference type="NCBI Taxonomy" id="55149"/>
    <lineage>
        <taxon>Eukaryota</taxon>
        <taxon>Metazoa</taxon>
        <taxon>Chordata</taxon>
        <taxon>Craniata</taxon>
        <taxon>Vertebrata</taxon>
        <taxon>Euteleostomi</taxon>
        <taxon>Mammalia</taxon>
        <taxon>Eutheria</taxon>
        <taxon>Euarchontoglires</taxon>
        <taxon>Glires</taxon>
        <taxon>Rodentia</taxon>
        <taxon>Sciuromorpha</taxon>
        <taxon>Sciuridae</taxon>
        <taxon>Sciurinae</taxon>
        <taxon>Sciurini</taxon>
        <taxon>Sciurus</taxon>
    </lineage>
</organism>
<dbReference type="InterPro" id="IPR001841">
    <property type="entry name" value="Znf_RING"/>
</dbReference>
<dbReference type="Gene3D" id="3.30.160.60">
    <property type="entry name" value="Classic Zinc Finger"/>
    <property type="match status" value="1"/>
</dbReference>
<keyword evidence="4" id="KW-0862">Zinc</keyword>
<protein>
    <submittedName>
        <fullName evidence="9">Uncharacterized protein</fullName>
    </submittedName>
</protein>
<dbReference type="SUPFAM" id="SSF57845">
    <property type="entry name" value="B-box zinc-binding domain"/>
    <property type="match status" value="1"/>
</dbReference>
<evidence type="ECO:0000259" key="7">
    <source>
        <dbReference type="PROSITE" id="PS50089"/>
    </source>
</evidence>
<keyword evidence="3 5" id="KW-0863">Zinc-finger</keyword>
<feature type="coiled-coil region" evidence="6">
    <location>
        <begin position="123"/>
        <end position="157"/>
    </location>
</feature>
<dbReference type="PROSITE" id="PS50119">
    <property type="entry name" value="ZF_BBOX"/>
    <property type="match status" value="1"/>
</dbReference>
<reference evidence="9" key="2">
    <citation type="submission" date="2025-09" db="UniProtKB">
        <authorList>
            <consortium name="Ensembl"/>
        </authorList>
    </citation>
    <scope>IDENTIFICATION</scope>
</reference>
<keyword evidence="6" id="KW-0175">Coiled coil</keyword>
<evidence type="ECO:0000256" key="5">
    <source>
        <dbReference type="PROSITE-ProRule" id="PRU00024"/>
    </source>
</evidence>
<dbReference type="InterPro" id="IPR050143">
    <property type="entry name" value="TRIM/RBCC"/>
</dbReference>
<dbReference type="GeneTree" id="ENSGT00940000161515"/>
<feature type="domain" description="B box-type" evidence="8">
    <location>
        <begin position="85"/>
        <end position="118"/>
    </location>
</feature>
<evidence type="ECO:0000256" key="2">
    <source>
        <dbReference type="ARBA" id="ARBA00022723"/>
    </source>
</evidence>
<evidence type="ECO:0000313" key="10">
    <source>
        <dbReference type="Proteomes" id="UP000694564"/>
    </source>
</evidence>
<dbReference type="InterPro" id="IPR013083">
    <property type="entry name" value="Znf_RING/FYVE/PHD"/>
</dbReference>
<evidence type="ECO:0000259" key="8">
    <source>
        <dbReference type="PROSITE" id="PS50119"/>
    </source>
</evidence>
<evidence type="ECO:0000256" key="4">
    <source>
        <dbReference type="ARBA" id="ARBA00022833"/>
    </source>
</evidence>
<accession>A0A8D2AWS4</accession>
<reference evidence="9" key="1">
    <citation type="submission" date="2025-08" db="UniProtKB">
        <authorList>
            <consortium name="Ensembl"/>
        </authorList>
    </citation>
    <scope>IDENTIFICATION</scope>
</reference>
<sequence length="183" mass="20930">MTRPLEMMREEVTCSICLDPMVEPMSIKCGHSFCQECISQVGKDGGSVCPGCQQYFLLRHPQLKGQLANMEENLRQTGQNAKKDTQGERCAMYGEKLHLFCEKDGKALCWVCAQSKKHCDLTMVLIEEAAQEYKETLQEALEKLRKKQELTEKLEVDLAIKRADWKRKALGPLSTEYSMVRIH</sequence>
<dbReference type="Pfam" id="PF00097">
    <property type="entry name" value="zf-C3HC4"/>
    <property type="match status" value="1"/>
</dbReference>
<dbReference type="PROSITE" id="PS00518">
    <property type="entry name" value="ZF_RING_1"/>
    <property type="match status" value="1"/>
</dbReference>
<comment type="similarity">
    <text evidence="1">Belongs to the TRIM/RBCC family.</text>
</comment>
<keyword evidence="2" id="KW-0479">Metal-binding</keyword>
<feature type="domain" description="RING-type" evidence="7">
    <location>
        <begin position="14"/>
        <end position="53"/>
    </location>
</feature>
<dbReference type="Ensembl" id="ENSSVLT00005008537.1">
    <property type="protein sequence ID" value="ENSSVLP00005007655.1"/>
    <property type="gene ID" value="ENSSVLG00005006265.1"/>
</dbReference>
<dbReference type="PROSITE" id="PS50089">
    <property type="entry name" value="ZF_RING_2"/>
    <property type="match status" value="1"/>
</dbReference>
<proteinExistence type="inferred from homology"/>
<dbReference type="InterPro" id="IPR017907">
    <property type="entry name" value="Znf_RING_CS"/>
</dbReference>
<dbReference type="InterPro" id="IPR018957">
    <property type="entry name" value="Znf_C3HC4_RING-type"/>
</dbReference>
<dbReference type="AlphaFoldDB" id="A0A8D2AWS4"/>
<dbReference type="InterPro" id="IPR000315">
    <property type="entry name" value="Znf_B-box"/>
</dbReference>